<feature type="domain" description="7,8-dihydro-6-hydroxymethylpterin-pyrophosphokinase" evidence="13">
    <location>
        <begin position="88"/>
        <end position="99"/>
    </location>
</feature>
<evidence type="ECO:0000313" key="15">
    <source>
        <dbReference type="Proteomes" id="UP000006253"/>
    </source>
</evidence>
<dbReference type="Pfam" id="PF01288">
    <property type="entry name" value="HPPK"/>
    <property type="match status" value="1"/>
</dbReference>
<dbReference type="GO" id="GO:0046656">
    <property type="term" value="P:folic acid biosynthetic process"/>
    <property type="evidence" value="ECO:0007669"/>
    <property type="project" value="UniProtKB-KW"/>
</dbReference>
<evidence type="ECO:0000256" key="3">
    <source>
        <dbReference type="ARBA" id="ARBA00013253"/>
    </source>
</evidence>
<keyword evidence="7 14" id="KW-0418">Kinase</keyword>
<protein>
    <recommendedName>
        <fullName evidence="4">2-amino-4-hydroxy-6-hydroxymethyldihydropteridine pyrophosphokinase</fullName>
        <ecNumber evidence="3">2.7.6.3</ecNumber>
    </recommendedName>
    <alternativeName>
        <fullName evidence="11">6-hydroxymethyl-7,8-dihydropterin pyrophosphokinase</fullName>
    </alternativeName>
    <alternativeName>
        <fullName evidence="12">7,8-dihydro-6-hydroxymethylpterin-pyrophosphokinase</fullName>
    </alternativeName>
</protein>
<keyword evidence="9" id="KW-0289">Folate biosynthesis</keyword>
<dbReference type="GO" id="GO:0016301">
    <property type="term" value="F:kinase activity"/>
    <property type="evidence" value="ECO:0007669"/>
    <property type="project" value="UniProtKB-KW"/>
</dbReference>
<dbReference type="EMBL" id="AHMY02000058">
    <property type="protein sequence ID" value="EKO14257.1"/>
    <property type="molecule type" value="Genomic_DNA"/>
</dbReference>
<name>A0A0E2B0J3_9LEPT</name>
<dbReference type="UniPathway" id="UPA00077">
    <property type="reaction ID" value="UER00155"/>
</dbReference>
<keyword evidence="8" id="KW-0067">ATP-binding</keyword>
<evidence type="ECO:0000256" key="6">
    <source>
        <dbReference type="ARBA" id="ARBA00022741"/>
    </source>
</evidence>
<evidence type="ECO:0000256" key="7">
    <source>
        <dbReference type="ARBA" id="ARBA00022777"/>
    </source>
</evidence>
<dbReference type="Gene3D" id="3.30.70.560">
    <property type="entry name" value="7,8-Dihydro-6-hydroxymethylpterin-pyrophosphokinase HPPK"/>
    <property type="match status" value="1"/>
</dbReference>
<dbReference type="PANTHER" id="PTHR43071">
    <property type="entry name" value="2-AMINO-4-HYDROXY-6-HYDROXYMETHYLDIHYDROPTERIDINE PYROPHOSPHOKINASE"/>
    <property type="match status" value="1"/>
</dbReference>
<dbReference type="GO" id="GO:0005524">
    <property type="term" value="F:ATP binding"/>
    <property type="evidence" value="ECO:0007669"/>
    <property type="project" value="UniProtKB-KW"/>
</dbReference>
<sequence>MKEAFLSLGSNLGNRAEFLKIAVRKLKNTIGIEVVKESEPLNTAALEVTDQPDFLNQILKIETTFSPEELLEVTLRIEKEMGRVRVQDKGPREIDIDILTFDVVKMHSKGLHLPHHSLFTRPFIREILETMGEGSLYEHFTGGEYEKRT</sequence>
<dbReference type="Proteomes" id="UP000006253">
    <property type="component" value="Unassembled WGS sequence"/>
</dbReference>
<evidence type="ECO:0000256" key="2">
    <source>
        <dbReference type="ARBA" id="ARBA00005810"/>
    </source>
</evidence>
<dbReference type="RefSeq" id="WP_004766615.1">
    <property type="nucleotide sequence ID" value="NZ_AHMY02000058.1"/>
</dbReference>
<dbReference type="NCBIfam" id="TIGR01498">
    <property type="entry name" value="folK"/>
    <property type="match status" value="1"/>
</dbReference>
<dbReference type="AlphaFoldDB" id="A0A0E2B0J3"/>
<evidence type="ECO:0000256" key="8">
    <source>
        <dbReference type="ARBA" id="ARBA00022840"/>
    </source>
</evidence>
<comment type="similarity">
    <text evidence="2">Belongs to the HPPK family.</text>
</comment>
<organism evidence="14 15">
    <name type="scientific">Leptospira kirschneri str. H1</name>
    <dbReference type="NCBI Taxonomy" id="1049966"/>
    <lineage>
        <taxon>Bacteria</taxon>
        <taxon>Pseudomonadati</taxon>
        <taxon>Spirochaetota</taxon>
        <taxon>Spirochaetia</taxon>
        <taxon>Leptospirales</taxon>
        <taxon>Leptospiraceae</taxon>
        <taxon>Leptospira</taxon>
    </lineage>
</organism>
<keyword evidence="5 14" id="KW-0808">Transferase</keyword>
<dbReference type="GO" id="GO:0003848">
    <property type="term" value="F:2-amino-4-hydroxy-6-hydroxymethyldihydropteridine diphosphokinase activity"/>
    <property type="evidence" value="ECO:0007669"/>
    <property type="project" value="UniProtKB-EC"/>
</dbReference>
<comment type="caution">
    <text evidence="14">The sequence shown here is derived from an EMBL/GenBank/DDBJ whole genome shotgun (WGS) entry which is preliminary data.</text>
</comment>
<evidence type="ECO:0000259" key="13">
    <source>
        <dbReference type="PROSITE" id="PS00794"/>
    </source>
</evidence>
<dbReference type="CDD" id="cd00483">
    <property type="entry name" value="HPPK"/>
    <property type="match status" value="1"/>
</dbReference>
<dbReference type="InterPro" id="IPR035907">
    <property type="entry name" value="Hppk_sf"/>
</dbReference>
<evidence type="ECO:0000256" key="11">
    <source>
        <dbReference type="ARBA" id="ARBA00029766"/>
    </source>
</evidence>
<gene>
    <name evidence="14" type="primary">folK</name>
    <name evidence="14" type="ORF">LEP1GSC081_0773</name>
</gene>
<comment type="pathway">
    <text evidence="1">Cofactor biosynthesis; tetrahydrofolate biosynthesis; 2-amino-4-hydroxy-6-hydroxymethyl-7,8-dihydropteridine diphosphate from 7,8-dihydroneopterin triphosphate: step 4/4.</text>
</comment>
<dbReference type="InterPro" id="IPR000550">
    <property type="entry name" value="Hppk"/>
</dbReference>
<dbReference type="PROSITE" id="PS00794">
    <property type="entry name" value="HPPK"/>
    <property type="match status" value="1"/>
</dbReference>
<reference evidence="14 15" key="1">
    <citation type="submission" date="2012-10" db="EMBL/GenBank/DDBJ databases">
        <authorList>
            <person name="Harkins D.M."/>
            <person name="Durkin A.S."/>
            <person name="Brinkac L.M."/>
            <person name="Selengut J.D."/>
            <person name="Sanka R."/>
            <person name="DePew J."/>
            <person name="Purushe J."/>
            <person name="Peacock S.J."/>
            <person name="Thaipadungpanit J."/>
            <person name="Wuthiekanun V.W."/>
            <person name="Day N.P."/>
            <person name="Vinetz J.M."/>
            <person name="Sutton G.G."/>
            <person name="Nelson W.C."/>
            <person name="Fouts D.E."/>
        </authorList>
    </citation>
    <scope>NUCLEOTIDE SEQUENCE [LARGE SCALE GENOMIC DNA]</scope>
    <source>
        <strain evidence="14 15">H1</strain>
    </source>
</reference>
<evidence type="ECO:0000256" key="10">
    <source>
        <dbReference type="ARBA" id="ARBA00029409"/>
    </source>
</evidence>
<keyword evidence="6" id="KW-0547">Nucleotide-binding</keyword>
<evidence type="ECO:0000313" key="14">
    <source>
        <dbReference type="EMBL" id="EKO14257.1"/>
    </source>
</evidence>
<evidence type="ECO:0000256" key="5">
    <source>
        <dbReference type="ARBA" id="ARBA00022679"/>
    </source>
</evidence>
<dbReference type="SUPFAM" id="SSF55083">
    <property type="entry name" value="6-hydroxymethyl-7,8-dihydropterin pyrophosphokinase, HPPK"/>
    <property type="match status" value="1"/>
</dbReference>
<dbReference type="GO" id="GO:0046654">
    <property type="term" value="P:tetrahydrofolate biosynthetic process"/>
    <property type="evidence" value="ECO:0007669"/>
    <property type="project" value="UniProtKB-UniPathway"/>
</dbReference>
<evidence type="ECO:0000256" key="12">
    <source>
        <dbReference type="ARBA" id="ARBA00033413"/>
    </source>
</evidence>
<dbReference type="EC" id="2.7.6.3" evidence="3"/>
<evidence type="ECO:0000256" key="1">
    <source>
        <dbReference type="ARBA" id="ARBA00005051"/>
    </source>
</evidence>
<accession>A0A0E2B0J3</accession>
<dbReference type="PANTHER" id="PTHR43071:SF1">
    <property type="entry name" value="2-AMINO-4-HYDROXY-6-HYDROXYMETHYLDIHYDROPTERIDINE PYROPHOSPHOKINASE"/>
    <property type="match status" value="1"/>
</dbReference>
<comment type="function">
    <text evidence="10">Catalyzes the transfer of pyrophosphate from adenosine triphosphate (ATP) to 6-hydroxymethyl-7,8-dihydropterin, an enzymatic step in folate biosynthesis pathway.</text>
</comment>
<evidence type="ECO:0000256" key="9">
    <source>
        <dbReference type="ARBA" id="ARBA00022909"/>
    </source>
</evidence>
<proteinExistence type="inferred from homology"/>
<evidence type="ECO:0000256" key="4">
    <source>
        <dbReference type="ARBA" id="ARBA00016218"/>
    </source>
</evidence>